<feature type="signal peptide" evidence="1">
    <location>
        <begin position="1"/>
        <end position="21"/>
    </location>
</feature>
<evidence type="ECO:0000313" key="3">
    <source>
        <dbReference type="Proteomes" id="UP001518925"/>
    </source>
</evidence>
<keyword evidence="3" id="KW-1185">Reference proteome</keyword>
<organism evidence="2 3">
    <name type="scientific">Bacillus suaedaesalsae</name>
    <dbReference type="NCBI Taxonomy" id="2810349"/>
    <lineage>
        <taxon>Bacteria</taxon>
        <taxon>Bacillati</taxon>
        <taxon>Bacillota</taxon>
        <taxon>Bacilli</taxon>
        <taxon>Bacillales</taxon>
        <taxon>Bacillaceae</taxon>
        <taxon>Bacillus</taxon>
    </lineage>
</organism>
<feature type="chain" id="PRO_5045566493" description="Lipoprotein" evidence="1">
    <location>
        <begin position="22"/>
        <end position="164"/>
    </location>
</feature>
<reference evidence="2 3" key="1">
    <citation type="submission" date="2021-02" db="EMBL/GenBank/DDBJ databases">
        <title>Bacillus sp. RD4P76, an endophyte from a halophyte.</title>
        <authorList>
            <person name="Sun J.-Q."/>
        </authorList>
    </citation>
    <scope>NUCLEOTIDE SEQUENCE [LARGE SCALE GENOMIC DNA]</scope>
    <source>
        <strain evidence="2 3">RD4P76</strain>
    </source>
</reference>
<gene>
    <name evidence="2" type="ORF">JR050_01720</name>
</gene>
<evidence type="ECO:0000256" key="1">
    <source>
        <dbReference type="SAM" id="SignalP"/>
    </source>
</evidence>
<keyword evidence="1" id="KW-0732">Signal</keyword>
<evidence type="ECO:0008006" key="4">
    <source>
        <dbReference type="Google" id="ProtNLM"/>
    </source>
</evidence>
<proteinExistence type="predicted"/>
<protein>
    <recommendedName>
        <fullName evidence="4">Lipoprotein</fullName>
    </recommendedName>
</protein>
<dbReference type="Proteomes" id="UP001518925">
    <property type="component" value="Unassembled WGS sequence"/>
</dbReference>
<dbReference type="EMBL" id="JAFELM010000012">
    <property type="protein sequence ID" value="MBM6616399.1"/>
    <property type="molecule type" value="Genomic_DNA"/>
</dbReference>
<dbReference type="PROSITE" id="PS51257">
    <property type="entry name" value="PROKAR_LIPOPROTEIN"/>
    <property type="match status" value="1"/>
</dbReference>
<accession>A0ABS2DD62</accession>
<name>A0ABS2DD62_9BACI</name>
<sequence length="164" mass="18680">MRKYKSLFILLLLLLVGCTSIDEVVVETKDIVEKEFHAGEKGVNVETETFSYYKPTSMEIIDKGTTNIILTEGKQPYILFVNTLEKKNSQVVFDSSQKDEEYLVHETFEHKDSFAFLQVLELDKNLYEVTVGVGGTKLTTETKKDKIVDSAKLMMQIANSVRVK</sequence>
<evidence type="ECO:0000313" key="2">
    <source>
        <dbReference type="EMBL" id="MBM6616399.1"/>
    </source>
</evidence>
<comment type="caution">
    <text evidence="2">The sequence shown here is derived from an EMBL/GenBank/DDBJ whole genome shotgun (WGS) entry which is preliminary data.</text>
</comment>
<dbReference type="RefSeq" id="WP_204201787.1">
    <property type="nucleotide sequence ID" value="NZ_JAFELM010000012.1"/>
</dbReference>